<dbReference type="PANTHER" id="PTHR43000">
    <property type="entry name" value="DTDP-D-GLUCOSE 4,6-DEHYDRATASE-RELATED"/>
    <property type="match status" value="1"/>
</dbReference>
<dbReference type="AlphaFoldDB" id="A0A1F7UM21"/>
<protein>
    <recommendedName>
        <fullName evidence="1">NAD(P)-binding domain-containing protein</fullName>
    </recommendedName>
</protein>
<dbReference type="Proteomes" id="UP000176603">
    <property type="component" value="Unassembled WGS sequence"/>
</dbReference>
<accession>A0A1F7UM21</accession>
<name>A0A1F7UM21_9BACT</name>
<proteinExistence type="predicted"/>
<sequence length="326" mass="35367">MPHTFESAFQGYHGKRVLVTGADGFIGSHLTEKLLDLGAHVTIFVRGTSVLGTHRNDVKNLAHVLPRLNVIAGNLATHDSIELIRSASPDIILHLAAEAYVPKSFTQPLDVFAVNLDGTLNVLEAARGLPSVQRMVVTSSSEVYGSYPDPISETNLLNPTSPYGASKVAADRAAYAWHVTWQMPIAIIRPFNTYGPRHTYDVIPKFIDLALSGKPLTVHGTGQQSRDFTYVSDTVNGFLLMGIHPKAVGEVVNFGAGAPVSITDVATKVKALTGSSSEIVHDMNRLAEVATLTCNWKKARALFGWSPLVDFEQGLTLNIQWSKENQ</sequence>
<dbReference type="EMBL" id="MGEH01000024">
    <property type="protein sequence ID" value="OGL78768.1"/>
    <property type="molecule type" value="Genomic_DNA"/>
</dbReference>
<dbReference type="Pfam" id="PF16363">
    <property type="entry name" value="GDP_Man_Dehyd"/>
    <property type="match status" value="1"/>
</dbReference>
<evidence type="ECO:0000259" key="1">
    <source>
        <dbReference type="Pfam" id="PF16363"/>
    </source>
</evidence>
<dbReference type="STRING" id="1802399.A3E39_01240"/>
<evidence type="ECO:0000313" key="3">
    <source>
        <dbReference type="Proteomes" id="UP000176603"/>
    </source>
</evidence>
<gene>
    <name evidence="2" type="ORF">A3E39_01240</name>
</gene>
<dbReference type="InterPro" id="IPR016040">
    <property type="entry name" value="NAD(P)-bd_dom"/>
</dbReference>
<feature type="domain" description="NAD(P)-binding" evidence="1">
    <location>
        <begin position="18"/>
        <end position="315"/>
    </location>
</feature>
<comment type="caution">
    <text evidence="2">The sequence shown here is derived from an EMBL/GenBank/DDBJ whole genome shotgun (WGS) entry which is preliminary data.</text>
</comment>
<reference evidence="2 3" key="1">
    <citation type="journal article" date="2016" name="Nat. Commun.">
        <title>Thousands of microbial genomes shed light on interconnected biogeochemical processes in an aquifer system.</title>
        <authorList>
            <person name="Anantharaman K."/>
            <person name="Brown C.T."/>
            <person name="Hug L.A."/>
            <person name="Sharon I."/>
            <person name="Castelle C.J."/>
            <person name="Probst A.J."/>
            <person name="Thomas B.C."/>
            <person name="Singh A."/>
            <person name="Wilkins M.J."/>
            <person name="Karaoz U."/>
            <person name="Brodie E.L."/>
            <person name="Williams K.H."/>
            <person name="Hubbard S.S."/>
            <person name="Banfield J.F."/>
        </authorList>
    </citation>
    <scope>NUCLEOTIDE SEQUENCE [LARGE SCALE GENOMIC DNA]</scope>
</reference>
<dbReference type="Gene3D" id="3.40.50.720">
    <property type="entry name" value="NAD(P)-binding Rossmann-like Domain"/>
    <property type="match status" value="1"/>
</dbReference>
<dbReference type="InterPro" id="IPR036291">
    <property type="entry name" value="NAD(P)-bd_dom_sf"/>
</dbReference>
<evidence type="ECO:0000313" key="2">
    <source>
        <dbReference type="EMBL" id="OGL78768.1"/>
    </source>
</evidence>
<organism evidence="2 3">
    <name type="scientific">Candidatus Uhrbacteria bacterium RIFCSPHIGHO2_12_FULL_60_25</name>
    <dbReference type="NCBI Taxonomy" id="1802399"/>
    <lineage>
        <taxon>Bacteria</taxon>
        <taxon>Candidatus Uhriibacteriota</taxon>
    </lineage>
</organism>
<dbReference type="SUPFAM" id="SSF51735">
    <property type="entry name" value="NAD(P)-binding Rossmann-fold domains"/>
    <property type="match status" value="1"/>
</dbReference>